<dbReference type="InterPro" id="IPR005162">
    <property type="entry name" value="Retrotrans_gag_dom"/>
</dbReference>
<proteinExistence type="predicted"/>
<dbReference type="InterPro" id="IPR036397">
    <property type="entry name" value="RNaseH_sf"/>
</dbReference>
<dbReference type="OrthoDB" id="1111447at2759"/>
<feature type="domain" description="Integrase catalytic" evidence="1">
    <location>
        <begin position="471"/>
        <end position="561"/>
    </location>
</feature>
<name>A0A9W3BR97_RAPSA</name>
<accession>A0A9W3BR97</accession>
<evidence type="ECO:0000313" key="2">
    <source>
        <dbReference type="Proteomes" id="UP000504610"/>
    </source>
</evidence>
<dbReference type="Gene3D" id="3.30.420.10">
    <property type="entry name" value="Ribonuclease H-like superfamily/Ribonuclease H"/>
    <property type="match status" value="1"/>
</dbReference>
<dbReference type="GO" id="GO:0015074">
    <property type="term" value="P:DNA integration"/>
    <property type="evidence" value="ECO:0007669"/>
    <property type="project" value="InterPro"/>
</dbReference>
<dbReference type="InterPro" id="IPR001584">
    <property type="entry name" value="Integrase_cat-core"/>
</dbReference>
<dbReference type="Pfam" id="PF22936">
    <property type="entry name" value="Pol_BBD"/>
    <property type="match status" value="1"/>
</dbReference>
<protein>
    <submittedName>
        <fullName evidence="3">Uncharacterized protein LOC130494925</fullName>
    </submittedName>
</protein>
<dbReference type="InterPro" id="IPR054722">
    <property type="entry name" value="PolX-like_BBD"/>
</dbReference>
<dbReference type="Pfam" id="PF03732">
    <property type="entry name" value="Retrotrans_gag"/>
    <property type="match status" value="1"/>
</dbReference>
<dbReference type="SUPFAM" id="SSF53098">
    <property type="entry name" value="Ribonuclease H-like"/>
    <property type="match status" value="1"/>
</dbReference>
<dbReference type="PANTHER" id="PTHR34222">
    <property type="entry name" value="GAG_PRE-INTEGRS DOMAIN-CONTAINING PROTEIN"/>
    <property type="match status" value="1"/>
</dbReference>
<dbReference type="Pfam" id="PF13976">
    <property type="entry name" value="gag_pre-integrs"/>
    <property type="match status" value="1"/>
</dbReference>
<dbReference type="InterPro" id="IPR012337">
    <property type="entry name" value="RNaseH-like_sf"/>
</dbReference>
<gene>
    <name evidence="3" type="primary">LOC130494925</name>
</gene>
<organism evidence="2 3">
    <name type="scientific">Raphanus sativus</name>
    <name type="common">Radish</name>
    <name type="synonym">Raphanus raphanistrum var. sativus</name>
    <dbReference type="NCBI Taxonomy" id="3726"/>
    <lineage>
        <taxon>Eukaryota</taxon>
        <taxon>Viridiplantae</taxon>
        <taxon>Streptophyta</taxon>
        <taxon>Embryophyta</taxon>
        <taxon>Tracheophyta</taxon>
        <taxon>Spermatophyta</taxon>
        <taxon>Magnoliopsida</taxon>
        <taxon>eudicotyledons</taxon>
        <taxon>Gunneridae</taxon>
        <taxon>Pentapetalae</taxon>
        <taxon>rosids</taxon>
        <taxon>malvids</taxon>
        <taxon>Brassicales</taxon>
        <taxon>Brassicaceae</taxon>
        <taxon>Brassiceae</taxon>
        <taxon>Raphanus</taxon>
    </lineage>
</organism>
<reference evidence="3" key="2">
    <citation type="submission" date="2025-08" db="UniProtKB">
        <authorList>
            <consortium name="RefSeq"/>
        </authorList>
    </citation>
    <scope>IDENTIFICATION</scope>
    <source>
        <tissue evidence="3">Leaf</tissue>
    </source>
</reference>
<reference evidence="2" key="1">
    <citation type="journal article" date="2019" name="Database">
        <title>The radish genome database (RadishGD): an integrated information resource for radish genomics.</title>
        <authorList>
            <person name="Yu H.J."/>
            <person name="Baek S."/>
            <person name="Lee Y.J."/>
            <person name="Cho A."/>
            <person name="Mun J.H."/>
        </authorList>
    </citation>
    <scope>NUCLEOTIDE SEQUENCE [LARGE SCALE GENOMIC DNA]</scope>
    <source>
        <strain evidence="2">cv. WK10039</strain>
    </source>
</reference>
<dbReference type="RefSeq" id="XP_056841747.1">
    <property type="nucleotide sequence ID" value="XM_056985767.1"/>
</dbReference>
<dbReference type="PANTHER" id="PTHR34222:SF79">
    <property type="entry name" value="RETROVIRUS-RELATED POL POLYPROTEIN FROM TRANSPOSON TNT 1-94"/>
    <property type="match status" value="1"/>
</dbReference>
<dbReference type="Proteomes" id="UP000504610">
    <property type="component" value="Chromosome 5"/>
</dbReference>
<evidence type="ECO:0000259" key="1">
    <source>
        <dbReference type="PROSITE" id="PS50994"/>
    </source>
</evidence>
<sequence length="561" mass="62293">MVKAWILNSVTKQIYGSILRFNDASEIWKDLATRFRITNLPRSYHLTQQIWSLHQGSLDLSTYYTKLKTLWDELDGADCVKTCQTCDCCKAMYNKAEHAKIIKLLAGLNDSYSNVRSQIIMKKNVPDLAEVYNLLDQDHSQRSFNPIPNASAFQVTTETTAASVNATQTLPSNRSNRPLCSHCGYSGHTMDKCYKIHGFSPGFKSKRVAAAEKQATPVKPVVANMTHTDLTNDSIATGMMNTLSKDQIQGVIEYFNAQLQLSSDPKTQVASTSGGSITTLPGMTLSTNTLYFVGVLRATGNVLSSVSWIIDSGATHHVCHDRSKFLTLSDTLNQSVSLPNGLGVQIVGTGQVKINESLILNNVLYIPDFRLNLISDLTRGLMIGQGEEVANLYILDEASVGELSTRPSSFCASVVLDSALWHHRLGHPSIQKIDSISNVLGISQRNKTSFHCAICPLAKQKHLSFPSQNNMSIKPFDLLHIDTLGPFSVTSNEGYIYFLTIVDDHTRVTWIYLMRTKDEVLTLFPEFLKMVETQYKTTVKGVRSDNAPELRFTDLYKAKGI</sequence>
<dbReference type="GeneID" id="130494925"/>
<keyword evidence="2" id="KW-1185">Reference proteome</keyword>
<evidence type="ECO:0000313" key="3">
    <source>
        <dbReference type="RefSeq" id="XP_056841747.1"/>
    </source>
</evidence>
<dbReference type="InterPro" id="IPR025724">
    <property type="entry name" value="GAG-pre-integrase_dom"/>
</dbReference>
<dbReference type="KEGG" id="rsz:130494925"/>
<dbReference type="GO" id="GO:0003676">
    <property type="term" value="F:nucleic acid binding"/>
    <property type="evidence" value="ECO:0007669"/>
    <property type="project" value="InterPro"/>
</dbReference>
<dbReference type="PROSITE" id="PS50994">
    <property type="entry name" value="INTEGRASE"/>
    <property type="match status" value="1"/>
</dbReference>
<dbReference type="AlphaFoldDB" id="A0A9W3BR97"/>